<evidence type="ECO:0000259" key="5">
    <source>
        <dbReference type="Pfam" id="PF00732"/>
    </source>
</evidence>
<dbReference type="PANTHER" id="PTHR11552">
    <property type="entry name" value="GLUCOSE-METHANOL-CHOLINE GMC OXIDOREDUCTASE"/>
    <property type="match status" value="1"/>
</dbReference>
<dbReference type="EMBL" id="CAJNOI010000507">
    <property type="protein sequence ID" value="CAF1295990.1"/>
    <property type="molecule type" value="Genomic_DNA"/>
</dbReference>
<evidence type="ECO:0000256" key="3">
    <source>
        <dbReference type="ARBA" id="ARBA00022630"/>
    </source>
</evidence>
<dbReference type="EMBL" id="CAJNOM010000138">
    <property type="protein sequence ID" value="CAF1121774.1"/>
    <property type="molecule type" value="Genomic_DNA"/>
</dbReference>
<protein>
    <recommendedName>
        <fullName evidence="5">Glucose-methanol-choline oxidoreductase N-terminal domain-containing protein</fullName>
    </recommendedName>
</protein>
<dbReference type="GO" id="GO:0016614">
    <property type="term" value="F:oxidoreductase activity, acting on CH-OH group of donors"/>
    <property type="evidence" value="ECO:0007669"/>
    <property type="project" value="InterPro"/>
</dbReference>
<comment type="cofactor">
    <cofactor evidence="1">
        <name>FAD</name>
        <dbReference type="ChEBI" id="CHEBI:57692"/>
    </cofactor>
</comment>
<evidence type="ECO:0000313" key="7">
    <source>
        <dbReference type="EMBL" id="CAF1295990.1"/>
    </source>
</evidence>
<evidence type="ECO:0000256" key="4">
    <source>
        <dbReference type="ARBA" id="ARBA00022827"/>
    </source>
</evidence>
<accession>A0A814QLK4</accession>
<dbReference type="Pfam" id="PF00732">
    <property type="entry name" value="GMC_oxred_N"/>
    <property type="match status" value="1"/>
</dbReference>
<dbReference type="SUPFAM" id="SSF51905">
    <property type="entry name" value="FAD/NAD(P)-binding domain"/>
    <property type="match status" value="1"/>
</dbReference>
<dbReference type="Gene3D" id="3.30.560.10">
    <property type="entry name" value="Glucose Oxidase, domain 3"/>
    <property type="match status" value="1"/>
</dbReference>
<dbReference type="Gene3D" id="3.50.50.60">
    <property type="entry name" value="FAD/NAD(P)-binding domain"/>
    <property type="match status" value="1"/>
</dbReference>
<name>A0A814QLK4_9BILA</name>
<dbReference type="InterPro" id="IPR012132">
    <property type="entry name" value="GMC_OxRdtase"/>
</dbReference>
<dbReference type="AlphaFoldDB" id="A0A814QLK4"/>
<evidence type="ECO:0000313" key="8">
    <source>
        <dbReference type="Proteomes" id="UP000663832"/>
    </source>
</evidence>
<evidence type="ECO:0000313" key="6">
    <source>
        <dbReference type="EMBL" id="CAF1121774.1"/>
    </source>
</evidence>
<dbReference type="GO" id="GO:0050660">
    <property type="term" value="F:flavin adenine dinucleotide binding"/>
    <property type="evidence" value="ECO:0007669"/>
    <property type="project" value="InterPro"/>
</dbReference>
<dbReference type="Proteomes" id="UP000663877">
    <property type="component" value="Unassembled WGS sequence"/>
</dbReference>
<gene>
    <name evidence="7" type="ORF">BJG266_LOCUS32014</name>
    <name evidence="6" type="ORF">QVE165_LOCUS21434</name>
</gene>
<sequence>MSQTSIDDKVPAPVISESSSVVRRWEDDFSETKTDGIIYDYSIVGSGSAGAVLANRLSEQNNKQVLLIEADGTVATDTIHTPTGGCQHGNTDWQYKTVSQVNSHFSCINQQSNWPRGKVFGGCSSINFMQYVRGDSHDYDS</sequence>
<dbReference type="InterPro" id="IPR000172">
    <property type="entry name" value="GMC_OxRdtase_N"/>
</dbReference>
<evidence type="ECO:0000256" key="1">
    <source>
        <dbReference type="ARBA" id="ARBA00001974"/>
    </source>
</evidence>
<keyword evidence="8" id="KW-1185">Reference proteome</keyword>
<keyword evidence="3" id="KW-0285">Flavoprotein</keyword>
<proteinExistence type="inferred from homology"/>
<dbReference type="OrthoDB" id="269227at2759"/>
<comment type="caution">
    <text evidence="6">The sequence shown here is derived from an EMBL/GenBank/DDBJ whole genome shotgun (WGS) entry which is preliminary data.</text>
</comment>
<comment type="similarity">
    <text evidence="2">Belongs to the GMC oxidoreductase family.</text>
</comment>
<dbReference type="PANTHER" id="PTHR11552:SF147">
    <property type="entry name" value="CHOLINE DEHYDROGENASE, MITOCHONDRIAL"/>
    <property type="match status" value="1"/>
</dbReference>
<dbReference type="Proteomes" id="UP000663832">
    <property type="component" value="Unassembled WGS sequence"/>
</dbReference>
<organism evidence="6 8">
    <name type="scientific">Adineta steineri</name>
    <dbReference type="NCBI Taxonomy" id="433720"/>
    <lineage>
        <taxon>Eukaryota</taxon>
        <taxon>Metazoa</taxon>
        <taxon>Spiralia</taxon>
        <taxon>Gnathifera</taxon>
        <taxon>Rotifera</taxon>
        <taxon>Eurotatoria</taxon>
        <taxon>Bdelloidea</taxon>
        <taxon>Adinetida</taxon>
        <taxon>Adinetidae</taxon>
        <taxon>Adineta</taxon>
    </lineage>
</organism>
<reference evidence="6" key="1">
    <citation type="submission" date="2021-02" db="EMBL/GenBank/DDBJ databases">
        <authorList>
            <person name="Nowell W R."/>
        </authorList>
    </citation>
    <scope>NUCLEOTIDE SEQUENCE</scope>
</reference>
<feature type="domain" description="Glucose-methanol-choline oxidoreductase N-terminal" evidence="5">
    <location>
        <begin position="40"/>
        <end position="140"/>
    </location>
</feature>
<evidence type="ECO:0000256" key="2">
    <source>
        <dbReference type="ARBA" id="ARBA00010790"/>
    </source>
</evidence>
<dbReference type="InterPro" id="IPR036188">
    <property type="entry name" value="FAD/NAD-bd_sf"/>
</dbReference>
<keyword evidence="4" id="KW-0274">FAD</keyword>